<proteinExistence type="inferred from homology"/>
<dbReference type="InterPro" id="IPR036291">
    <property type="entry name" value="NAD(P)-bd_dom_sf"/>
</dbReference>
<evidence type="ECO:0000313" key="4">
    <source>
        <dbReference type="EMBL" id="KDQ11810.1"/>
    </source>
</evidence>
<evidence type="ECO:0000256" key="1">
    <source>
        <dbReference type="ARBA" id="ARBA00006484"/>
    </source>
</evidence>
<dbReference type="InterPro" id="IPR002347">
    <property type="entry name" value="SDR_fam"/>
</dbReference>
<dbReference type="OrthoDB" id="191139at2759"/>
<sequence length="315" mass="34345">MSSNFGPHTTAEEAATVLANQIKGKNVLITGASPGSLGAEFARVVAKFGAGLIVITGRSKAKLEQAETAIKSQTPSANIRLLILDLESFAAVRAAADEVLNYPEPLHVLVNNAGIMAVDYRKTIDGYEAQFAVNHLAHFLFTARIFPKLRESNARIVNVSSLAHTYAPIRFNDPGFSNGEKYERWEAYGQSKTANILFSRELARRGVVSFSVHPGTIYTNLAHETPVEEMVKLGLFNEKGEPVDTETITWKTLGQGASTHIVAAFDESIIPQSGSYLVDGNVRDDLAVPHAKDMESAKKLWELSEQFVGEDFPLV</sequence>
<dbReference type="Gene3D" id="3.40.50.720">
    <property type="entry name" value="NAD(P)-binding Rossmann-like Domain"/>
    <property type="match status" value="1"/>
</dbReference>
<comment type="similarity">
    <text evidence="1 3">Belongs to the short-chain dehydrogenases/reductases (SDR) family.</text>
</comment>
<evidence type="ECO:0008006" key="6">
    <source>
        <dbReference type="Google" id="ProtNLM"/>
    </source>
</evidence>
<dbReference type="PANTHER" id="PTHR24320">
    <property type="entry name" value="RETINOL DEHYDROGENASE"/>
    <property type="match status" value="1"/>
</dbReference>
<evidence type="ECO:0000313" key="5">
    <source>
        <dbReference type="Proteomes" id="UP000027195"/>
    </source>
</evidence>
<gene>
    <name evidence="4" type="ORF">BOTBODRAFT_57220</name>
</gene>
<dbReference type="PRINTS" id="PR00081">
    <property type="entry name" value="GDHRDH"/>
</dbReference>
<dbReference type="AlphaFoldDB" id="A0A067MAY3"/>
<dbReference type="GO" id="GO:0016491">
    <property type="term" value="F:oxidoreductase activity"/>
    <property type="evidence" value="ECO:0007669"/>
    <property type="project" value="UniProtKB-KW"/>
</dbReference>
<organism evidence="4 5">
    <name type="scientific">Botryobasidium botryosum (strain FD-172 SS1)</name>
    <dbReference type="NCBI Taxonomy" id="930990"/>
    <lineage>
        <taxon>Eukaryota</taxon>
        <taxon>Fungi</taxon>
        <taxon>Dikarya</taxon>
        <taxon>Basidiomycota</taxon>
        <taxon>Agaricomycotina</taxon>
        <taxon>Agaricomycetes</taxon>
        <taxon>Cantharellales</taxon>
        <taxon>Botryobasidiaceae</taxon>
        <taxon>Botryobasidium</taxon>
    </lineage>
</organism>
<keyword evidence="5" id="KW-1185">Reference proteome</keyword>
<evidence type="ECO:0000256" key="2">
    <source>
        <dbReference type="ARBA" id="ARBA00023002"/>
    </source>
</evidence>
<name>A0A067MAY3_BOTB1</name>
<dbReference type="InParanoid" id="A0A067MAY3"/>
<dbReference type="SUPFAM" id="SSF51735">
    <property type="entry name" value="NAD(P)-binding Rossmann-fold domains"/>
    <property type="match status" value="1"/>
</dbReference>
<keyword evidence="2" id="KW-0560">Oxidoreductase</keyword>
<dbReference type="Pfam" id="PF00106">
    <property type="entry name" value="adh_short"/>
    <property type="match status" value="1"/>
</dbReference>
<dbReference type="EMBL" id="KL198055">
    <property type="protein sequence ID" value="KDQ11810.1"/>
    <property type="molecule type" value="Genomic_DNA"/>
</dbReference>
<evidence type="ECO:0000256" key="3">
    <source>
        <dbReference type="RuleBase" id="RU000363"/>
    </source>
</evidence>
<dbReference type="STRING" id="930990.A0A067MAY3"/>
<reference evidence="5" key="1">
    <citation type="journal article" date="2014" name="Proc. Natl. Acad. Sci. U.S.A.">
        <title>Extensive sampling of basidiomycete genomes demonstrates inadequacy of the white-rot/brown-rot paradigm for wood decay fungi.</title>
        <authorList>
            <person name="Riley R."/>
            <person name="Salamov A.A."/>
            <person name="Brown D.W."/>
            <person name="Nagy L.G."/>
            <person name="Floudas D."/>
            <person name="Held B.W."/>
            <person name="Levasseur A."/>
            <person name="Lombard V."/>
            <person name="Morin E."/>
            <person name="Otillar R."/>
            <person name="Lindquist E.A."/>
            <person name="Sun H."/>
            <person name="LaButti K.M."/>
            <person name="Schmutz J."/>
            <person name="Jabbour D."/>
            <person name="Luo H."/>
            <person name="Baker S.E."/>
            <person name="Pisabarro A.G."/>
            <person name="Walton J.D."/>
            <person name="Blanchette R.A."/>
            <person name="Henrissat B."/>
            <person name="Martin F."/>
            <person name="Cullen D."/>
            <person name="Hibbett D.S."/>
            <person name="Grigoriev I.V."/>
        </authorList>
    </citation>
    <scope>NUCLEOTIDE SEQUENCE [LARGE SCALE GENOMIC DNA]</scope>
    <source>
        <strain evidence="5">FD-172 SS1</strain>
    </source>
</reference>
<dbReference type="Proteomes" id="UP000027195">
    <property type="component" value="Unassembled WGS sequence"/>
</dbReference>
<protein>
    <recommendedName>
        <fullName evidence="6">Short-chain dehydrogenase</fullName>
    </recommendedName>
</protein>
<accession>A0A067MAY3</accession>
<dbReference type="PRINTS" id="PR00080">
    <property type="entry name" value="SDRFAMILY"/>
</dbReference>
<dbReference type="HOGENOM" id="CLU_010194_44_5_1"/>
<dbReference type="PANTHER" id="PTHR24320:SF283">
    <property type="entry name" value="RETINOL DEHYDROGENASE 11"/>
    <property type="match status" value="1"/>
</dbReference>